<comment type="caution">
    <text evidence="1">The sequence shown here is derived from an EMBL/GenBank/DDBJ whole genome shotgun (WGS) entry which is preliminary data.</text>
</comment>
<dbReference type="Proteomes" id="UP000468388">
    <property type="component" value="Unassembled WGS sequence"/>
</dbReference>
<reference evidence="1 2" key="1">
    <citation type="submission" date="2019-12" db="EMBL/GenBank/DDBJ databases">
        <title>The draft genomic sequence of strain Chitinophaga oryziterrae JCM 16595.</title>
        <authorList>
            <person name="Zhang X."/>
        </authorList>
    </citation>
    <scope>NUCLEOTIDE SEQUENCE [LARGE SCALE GENOMIC DNA]</scope>
    <source>
        <strain evidence="1 2">JCM 16595</strain>
    </source>
</reference>
<evidence type="ECO:0008006" key="3">
    <source>
        <dbReference type="Google" id="ProtNLM"/>
    </source>
</evidence>
<keyword evidence="2" id="KW-1185">Reference proteome</keyword>
<organism evidence="1 2">
    <name type="scientific">Chitinophaga oryziterrae</name>
    <dbReference type="NCBI Taxonomy" id="1031224"/>
    <lineage>
        <taxon>Bacteria</taxon>
        <taxon>Pseudomonadati</taxon>
        <taxon>Bacteroidota</taxon>
        <taxon>Chitinophagia</taxon>
        <taxon>Chitinophagales</taxon>
        <taxon>Chitinophagaceae</taxon>
        <taxon>Chitinophaga</taxon>
    </lineage>
</organism>
<accession>A0A6N8J2F0</accession>
<protein>
    <recommendedName>
        <fullName evidence="3">HNH endonuclease 5 domain-containing protein</fullName>
    </recommendedName>
</protein>
<evidence type="ECO:0000313" key="2">
    <source>
        <dbReference type="Proteomes" id="UP000468388"/>
    </source>
</evidence>
<sequence length="398" mass="45028">MSSNNSVCIYCRLRPAGNSEHVFPKGLGGQDIYMSNICDFCNNYFSGLEGELFRNSPIALMRSSENVSGYGGKKLREGALTFPEMFQYVEADNVIYEIGVVQSTRGYTRPQLIQIQGDIYAEGANQGEMTKFITAIEKWRQNCGIVVTYVSEDKPPTLGIVTFKLIDGRYISEIGTAPKVKDGISLILLQPGHEYWEAFEPRLFFSEEQRLVLRSRSKQEALKFLWRLLDGFTKDKMYIKSFSGKGTKDRLKLTMKVNVEKMQQALVKIGLNALLFYYPTSSKSPMIDPAIEYVMKGGTTSGLKMAFGTPMEMLDTGECKHLIVFTQLEGYTQVRVSLFTGGFIFEFYLDNLIISDQKSHSAILLVDYKNRRQKFYADMAEFIVDNLHLGGERSPSGF</sequence>
<evidence type="ECO:0000313" key="1">
    <source>
        <dbReference type="EMBL" id="MVT39385.1"/>
    </source>
</evidence>
<dbReference type="EMBL" id="WRXO01000001">
    <property type="protein sequence ID" value="MVT39385.1"/>
    <property type="molecule type" value="Genomic_DNA"/>
</dbReference>
<dbReference type="OrthoDB" id="668382at2"/>
<dbReference type="RefSeq" id="WP_157298063.1">
    <property type="nucleotide sequence ID" value="NZ_BAAAZB010000005.1"/>
</dbReference>
<name>A0A6N8J2F0_9BACT</name>
<gene>
    <name evidence="1" type="ORF">GO495_02200</name>
</gene>
<dbReference type="AlphaFoldDB" id="A0A6N8J2F0"/>
<proteinExistence type="predicted"/>